<reference evidence="1 2" key="1">
    <citation type="submission" date="2019-03" db="EMBL/GenBank/DDBJ databases">
        <title>Nematode-trapping fungi genome.</title>
        <authorList>
            <person name="Vidal-Diez De Ulzurrun G."/>
        </authorList>
    </citation>
    <scope>NUCLEOTIDE SEQUENCE [LARGE SCALE GENOMIC DNA]</scope>
    <source>
        <strain evidence="1 2">TWF154</strain>
    </source>
</reference>
<gene>
    <name evidence="1" type="ORF">EYR41_004632</name>
</gene>
<sequence>MHKLSKSVLGKVVTASDPTPDWRYCAPLFFISDEHRGIRLVSKIVKQDPYTIFTELRRNDEILTWII</sequence>
<evidence type="ECO:0000313" key="2">
    <source>
        <dbReference type="Proteomes" id="UP000297595"/>
    </source>
</evidence>
<dbReference type="AlphaFoldDB" id="A0A8H2E6Q8"/>
<name>A0A8H2E6Q8_ORBOL</name>
<organism evidence="1 2">
    <name type="scientific">Orbilia oligospora</name>
    <name type="common">Nematode-trapping fungus</name>
    <name type="synonym">Arthrobotrys oligospora</name>
    <dbReference type="NCBI Taxonomy" id="2813651"/>
    <lineage>
        <taxon>Eukaryota</taxon>
        <taxon>Fungi</taxon>
        <taxon>Dikarya</taxon>
        <taxon>Ascomycota</taxon>
        <taxon>Pezizomycotina</taxon>
        <taxon>Orbiliomycetes</taxon>
        <taxon>Orbiliales</taxon>
        <taxon>Orbiliaceae</taxon>
        <taxon>Orbilia</taxon>
    </lineage>
</organism>
<comment type="caution">
    <text evidence="1">The sequence shown here is derived from an EMBL/GenBank/DDBJ whole genome shotgun (WGS) entry which is preliminary data.</text>
</comment>
<protein>
    <submittedName>
        <fullName evidence="1">Uncharacterized protein</fullName>
    </submittedName>
</protein>
<dbReference type="Proteomes" id="UP000297595">
    <property type="component" value="Unassembled WGS sequence"/>
</dbReference>
<proteinExistence type="predicted"/>
<accession>A0A8H2E6Q8</accession>
<evidence type="ECO:0000313" key="1">
    <source>
        <dbReference type="EMBL" id="TGJ72761.1"/>
    </source>
</evidence>
<dbReference type="EMBL" id="SOZJ01000002">
    <property type="protein sequence ID" value="TGJ72761.1"/>
    <property type="molecule type" value="Genomic_DNA"/>
</dbReference>